<keyword evidence="1" id="KW-0472">Membrane</keyword>
<dbReference type="RefSeq" id="XP_015512160.2">
    <property type="nucleotide sequence ID" value="XM_015656674.2"/>
</dbReference>
<evidence type="ECO:0000256" key="2">
    <source>
        <dbReference type="SAM" id="SignalP"/>
    </source>
</evidence>
<protein>
    <submittedName>
        <fullName evidence="4">Uncharacterized protein LOC107218706</fullName>
    </submittedName>
</protein>
<keyword evidence="1" id="KW-1133">Transmembrane helix</keyword>
<keyword evidence="1" id="KW-0812">Transmembrane</keyword>
<feature type="signal peptide" evidence="2">
    <location>
        <begin position="1"/>
        <end position="19"/>
    </location>
</feature>
<dbReference type="GeneID" id="107218706"/>
<gene>
    <name evidence="4" type="primary">LOC107218706</name>
</gene>
<evidence type="ECO:0000313" key="4">
    <source>
        <dbReference type="RefSeq" id="XP_015512160.2"/>
    </source>
</evidence>
<feature type="transmembrane region" description="Helical" evidence="1">
    <location>
        <begin position="301"/>
        <end position="321"/>
    </location>
</feature>
<keyword evidence="2" id="KW-0732">Signal</keyword>
<sequence length="325" mass="36324">MKIGLTITICFTIIAGLRAEDSCDKDEKLWHYSCPADKDNDDISMSANCHDFDTVSVRVSSCVSVTISETGIGLENEVESLTVENVTKELQLSTIFSVQNMRLIKLLNIGNIPNITHFSFTNVNRIGQLHIENTKIEFFEETLKKININEFILINVTIEKLHALEIFDVEGLNVTFINCRITVNGGPVQLENSKHGSIKLVNTMFEFENSGNMSLKAEYVQVLNCTFIRASVNVISDYIDVNDTCGYNASFLTLRYTKHLEYNRNKILSEKLYQPEKAKEGNQVPEKNNNSVVDEAKVAKGAAAGISCSLSLCLVAVSYILTIRM</sequence>
<dbReference type="KEGG" id="nlo:107218706"/>
<evidence type="ECO:0000313" key="3">
    <source>
        <dbReference type="Proteomes" id="UP000829291"/>
    </source>
</evidence>
<proteinExistence type="predicted"/>
<evidence type="ECO:0000256" key="1">
    <source>
        <dbReference type="SAM" id="Phobius"/>
    </source>
</evidence>
<dbReference type="OrthoDB" id="7590297at2759"/>
<dbReference type="Proteomes" id="UP000829291">
    <property type="component" value="Chromosome 4"/>
</dbReference>
<accession>A0A6J0BB61</accession>
<keyword evidence="3" id="KW-1185">Reference proteome</keyword>
<reference evidence="4" key="1">
    <citation type="submission" date="2025-08" db="UniProtKB">
        <authorList>
            <consortium name="RefSeq"/>
        </authorList>
    </citation>
    <scope>IDENTIFICATION</scope>
    <source>
        <tissue evidence="4">Thorax and Abdomen</tissue>
    </source>
</reference>
<name>A0A6J0BB61_NEOLC</name>
<dbReference type="InParanoid" id="A0A6J0BB61"/>
<feature type="chain" id="PRO_5045350070" evidence="2">
    <location>
        <begin position="20"/>
        <end position="325"/>
    </location>
</feature>
<organism evidence="4">
    <name type="scientific">Neodiprion lecontei</name>
    <name type="common">Redheaded pine sawfly</name>
    <dbReference type="NCBI Taxonomy" id="441921"/>
    <lineage>
        <taxon>Eukaryota</taxon>
        <taxon>Metazoa</taxon>
        <taxon>Ecdysozoa</taxon>
        <taxon>Arthropoda</taxon>
        <taxon>Hexapoda</taxon>
        <taxon>Insecta</taxon>
        <taxon>Pterygota</taxon>
        <taxon>Neoptera</taxon>
        <taxon>Endopterygota</taxon>
        <taxon>Hymenoptera</taxon>
        <taxon>Tenthredinoidea</taxon>
        <taxon>Diprionidae</taxon>
        <taxon>Diprioninae</taxon>
        <taxon>Neodiprion</taxon>
    </lineage>
</organism>